<sequence>MVNLVLNENMKIYRRVRTWILIGLMSAIVLFINVMVWQTDGKKAQGEGWRAELLKEKEHRNELLKKPELQAEERTYNLQRTALIDYHLERDIRTTEGTLWDGINGSANLVPLITVFTIIIAGDSLAGEFSSGTIKLLLIRPASRVKILVSKFLSVLLFGLLLLLVLFVVSVAANGILYGFGHLGLPLIGVSPEGLIVEQNMVLHLWKTYMLNGISTVMYVTLAFMISSAFRSSSMAIAFSIGTLFAGHILMEALQRFDWSKFLLFANTDLTPYLTGQPYQEGMTLPFSIGMLAVYFLLFNLISWLMFTRRDVAD</sequence>
<feature type="transmembrane region" description="Helical" evidence="1">
    <location>
        <begin position="287"/>
        <end position="307"/>
    </location>
</feature>
<dbReference type="GO" id="GO:0140359">
    <property type="term" value="F:ABC-type transporter activity"/>
    <property type="evidence" value="ECO:0007669"/>
    <property type="project" value="InterPro"/>
</dbReference>
<feature type="transmembrane region" description="Helical" evidence="1">
    <location>
        <begin position="109"/>
        <end position="127"/>
    </location>
</feature>
<dbReference type="EMBL" id="QJVJ01000003">
    <property type="protein sequence ID" value="PYI55556.1"/>
    <property type="molecule type" value="Genomic_DNA"/>
</dbReference>
<dbReference type="OrthoDB" id="8613028at2"/>
<gene>
    <name evidence="2" type="ORF">DLM86_07435</name>
</gene>
<keyword evidence="1" id="KW-0472">Membrane</keyword>
<feature type="transmembrane region" description="Helical" evidence="1">
    <location>
        <begin position="19"/>
        <end position="37"/>
    </location>
</feature>
<comment type="caution">
    <text evidence="2">The sequence shown here is derived from an EMBL/GenBank/DDBJ whole genome shotgun (WGS) entry which is preliminary data.</text>
</comment>
<proteinExistence type="predicted"/>
<evidence type="ECO:0000313" key="3">
    <source>
        <dbReference type="Proteomes" id="UP000247476"/>
    </source>
</evidence>
<dbReference type="PANTHER" id="PTHR37305:SF1">
    <property type="entry name" value="MEMBRANE PROTEIN"/>
    <property type="match status" value="1"/>
</dbReference>
<evidence type="ECO:0000256" key="1">
    <source>
        <dbReference type="SAM" id="Phobius"/>
    </source>
</evidence>
<feature type="transmembrane region" description="Helical" evidence="1">
    <location>
        <begin position="209"/>
        <end position="230"/>
    </location>
</feature>
<accession>A0A2V5KZI4</accession>
<feature type="transmembrane region" description="Helical" evidence="1">
    <location>
        <begin position="236"/>
        <end position="254"/>
    </location>
</feature>
<protein>
    <recommendedName>
        <fullName evidence="4">ABC transporter permease</fullName>
    </recommendedName>
</protein>
<keyword evidence="3" id="KW-1185">Reference proteome</keyword>
<dbReference type="RefSeq" id="WP_110839357.1">
    <property type="nucleotide sequence ID" value="NZ_QJVJ01000003.1"/>
</dbReference>
<evidence type="ECO:0008006" key="4">
    <source>
        <dbReference type="Google" id="ProtNLM"/>
    </source>
</evidence>
<dbReference type="Proteomes" id="UP000247476">
    <property type="component" value="Unassembled WGS sequence"/>
</dbReference>
<evidence type="ECO:0000313" key="2">
    <source>
        <dbReference type="EMBL" id="PYI55556.1"/>
    </source>
</evidence>
<feature type="transmembrane region" description="Helical" evidence="1">
    <location>
        <begin position="148"/>
        <end position="169"/>
    </location>
</feature>
<organism evidence="2 3">
    <name type="scientific">Paenibacillus flagellatus</name>
    <dbReference type="NCBI Taxonomy" id="2211139"/>
    <lineage>
        <taxon>Bacteria</taxon>
        <taxon>Bacillati</taxon>
        <taxon>Bacillota</taxon>
        <taxon>Bacilli</taxon>
        <taxon>Bacillales</taxon>
        <taxon>Paenibacillaceae</taxon>
        <taxon>Paenibacillus</taxon>
    </lineage>
</organism>
<keyword evidence="1" id="KW-1133">Transmembrane helix</keyword>
<name>A0A2V5KZI4_9BACL</name>
<reference evidence="2 3" key="1">
    <citation type="submission" date="2018-05" db="EMBL/GenBank/DDBJ databases">
        <title>Paenibacillus flagellatus sp. nov., isolated from selenium mineral soil.</title>
        <authorList>
            <person name="Dai X."/>
        </authorList>
    </citation>
    <scope>NUCLEOTIDE SEQUENCE [LARGE SCALE GENOMIC DNA]</scope>
    <source>
        <strain evidence="2 3">DXL2</strain>
    </source>
</reference>
<dbReference type="PANTHER" id="PTHR37305">
    <property type="entry name" value="INTEGRAL MEMBRANE PROTEIN-RELATED"/>
    <property type="match status" value="1"/>
</dbReference>
<dbReference type="AlphaFoldDB" id="A0A2V5KZI4"/>
<keyword evidence="1" id="KW-0812">Transmembrane</keyword>
<dbReference type="GO" id="GO:0005886">
    <property type="term" value="C:plasma membrane"/>
    <property type="evidence" value="ECO:0007669"/>
    <property type="project" value="UniProtKB-SubCell"/>
</dbReference>
<dbReference type="Pfam" id="PF12679">
    <property type="entry name" value="ABC2_membrane_2"/>
    <property type="match status" value="1"/>
</dbReference>